<evidence type="ECO:0000313" key="1">
    <source>
        <dbReference type="EMBL" id="EXB38290.1"/>
    </source>
</evidence>
<protein>
    <submittedName>
        <fullName evidence="1">Uncharacterized protein</fullName>
    </submittedName>
</protein>
<proteinExistence type="predicted"/>
<dbReference type="Proteomes" id="UP000030645">
    <property type="component" value="Unassembled WGS sequence"/>
</dbReference>
<dbReference type="EMBL" id="KE343687">
    <property type="protein sequence ID" value="EXB38290.1"/>
    <property type="molecule type" value="Genomic_DNA"/>
</dbReference>
<gene>
    <name evidence="1" type="ORF">L484_013923</name>
</gene>
<keyword evidence="2" id="KW-1185">Reference proteome</keyword>
<accession>W9QRD3</accession>
<name>W9QRD3_9ROSA</name>
<dbReference type="AlphaFoldDB" id="W9QRD3"/>
<reference evidence="2" key="1">
    <citation type="submission" date="2013-01" db="EMBL/GenBank/DDBJ databases">
        <title>Draft Genome Sequence of a Mulberry Tree, Morus notabilis C.K. Schneid.</title>
        <authorList>
            <person name="He N."/>
            <person name="Zhao S."/>
        </authorList>
    </citation>
    <scope>NUCLEOTIDE SEQUENCE</scope>
</reference>
<evidence type="ECO:0000313" key="2">
    <source>
        <dbReference type="Proteomes" id="UP000030645"/>
    </source>
</evidence>
<sequence>MIGLAKDGRSCTPWGCRAIKTSPNYSRSKIEITERNRVRSFSIQVDFGCAAWLCKEVDEPLIKGKEGGFRRFDKGSSYRLILNATGIKAGIS</sequence>
<organism evidence="1 2">
    <name type="scientific">Morus notabilis</name>
    <dbReference type="NCBI Taxonomy" id="981085"/>
    <lineage>
        <taxon>Eukaryota</taxon>
        <taxon>Viridiplantae</taxon>
        <taxon>Streptophyta</taxon>
        <taxon>Embryophyta</taxon>
        <taxon>Tracheophyta</taxon>
        <taxon>Spermatophyta</taxon>
        <taxon>Magnoliopsida</taxon>
        <taxon>eudicotyledons</taxon>
        <taxon>Gunneridae</taxon>
        <taxon>Pentapetalae</taxon>
        <taxon>rosids</taxon>
        <taxon>fabids</taxon>
        <taxon>Rosales</taxon>
        <taxon>Moraceae</taxon>
        <taxon>Moreae</taxon>
        <taxon>Morus</taxon>
    </lineage>
</organism>